<name>A0A2S8SBX1_9RHOB</name>
<sequence length="159" mass="17927">MRRRGWAEFLHDAFELGIIAKAVFATVETLTGVFLFFLSANWVHAAARWMTAGELGEDPADWLSGKIMALAMAYNVSTQHFWAVYLIGHGLIKLAAVGALIMGYRWAYPLSILVLCGFIVWQVQKFLVTQSLLMAGLTVFDLIVIWLIWHEWRSLPKAA</sequence>
<dbReference type="OrthoDB" id="8393979at2"/>
<feature type="transmembrane region" description="Helical" evidence="1">
    <location>
        <begin position="21"/>
        <end position="43"/>
    </location>
</feature>
<keyword evidence="1" id="KW-0812">Transmembrane</keyword>
<keyword evidence="1" id="KW-1133">Transmembrane helix</keyword>
<keyword evidence="3" id="KW-1185">Reference proteome</keyword>
<reference evidence="2 3" key="1">
    <citation type="submission" date="2018-02" db="EMBL/GenBank/DDBJ databases">
        <title>Genomic Encyclopedia of Archaeal and Bacterial Type Strains, Phase II (KMG-II): from individual species to whole genera.</title>
        <authorList>
            <person name="Goeker M."/>
        </authorList>
    </citation>
    <scope>NUCLEOTIDE SEQUENCE [LARGE SCALE GENOMIC DNA]</scope>
    <source>
        <strain evidence="2 3">DSM 18921</strain>
    </source>
</reference>
<feature type="transmembrane region" description="Helical" evidence="1">
    <location>
        <begin position="106"/>
        <end position="124"/>
    </location>
</feature>
<feature type="transmembrane region" description="Helical" evidence="1">
    <location>
        <begin position="82"/>
        <end position="101"/>
    </location>
</feature>
<protein>
    <submittedName>
        <fullName evidence="2">Putative membrane protein</fullName>
    </submittedName>
</protein>
<accession>A0A2S8SBX1</accession>
<keyword evidence="1" id="KW-0472">Membrane</keyword>
<evidence type="ECO:0000256" key="1">
    <source>
        <dbReference type="SAM" id="Phobius"/>
    </source>
</evidence>
<dbReference type="RefSeq" id="WP_105512562.1">
    <property type="nucleotide sequence ID" value="NZ_PVEP01000001.1"/>
</dbReference>
<proteinExistence type="predicted"/>
<dbReference type="InterPro" id="IPR021125">
    <property type="entry name" value="DUF2127"/>
</dbReference>
<dbReference type="AlphaFoldDB" id="A0A2S8SBX1"/>
<evidence type="ECO:0000313" key="2">
    <source>
        <dbReference type="EMBL" id="PQV58259.1"/>
    </source>
</evidence>
<dbReference type="Proteomes" id="UP000238338">
    <property type="component" value="Unassembled WGS sequence"/>
</dbReference>
<comment type="caution">
    <text evidence="2">The sequence shown here is derived from an EMBL/GenBank/DDBJ whole genome shotgun (WGS) entry which is preliminary data.</text>
</comment>
<feature type="transmembrane region" description="Helical" evidence="1">
    <location>
        <begin position="130"/>
        <end position="149"/>
    </location>
</feature>
<dbReference type="EMBL" id="PVEP01000001">
    <property type="protein sequence ID" value="PQV58259.1"/>
    <property type="molecule type" value="Genomic_DNA"/>
</dbReference>
<organism evidence="2 3">
    <name type="scientific">Albidovulum denitrificans</name>
    <dbReference type="NCBI Taxonomy" id="404881"/>
    <lineage>
        <taxon>Bacteria</taxon>
        <taxon>Pseudomonadati</taxon>
        <taxon>Pseudomonadota</taxon>
        <taxon>Alphaproteobacteria</taxon>
        <taxon>Rhodobacterales</taxon>
        <taxon>Paracoccaceae</taxon>
        <taxon>Albidovulum</taxon>
    </lineage>
</organism>
<evidence type="ECO:0000313" key="3">
    <source>
        <dbReference type="Proteomes" id="UP000238338"/>
    </source>
</evidence>
<dbReference type="Pfam" id="PF09900">
    <property type="entry name" value="DUF2127"/>
    <property type="match status" value="1"/>
</dbReference>
<gene>
    <name evidence="2" type="ORF">LX70_00066</name>
</gene>